<feature type="region of interest" description="Disordered" evidence="1">
    <location>
        <begin position="721"/>
        <end position="747"/>
    </location>
</feature>
<feature type="compositionally biased region" description="Basic and acidic residues" evidence="1">
    <location>
        <begin position="726"/>
        <end position="738"/>
    </location>
</feature>
<dbReference type="PANTHER" id="PTHR21678:SF0">
    <property type="entry name" value="C3H1-TYPE DOMAIN-CONTAINING PROTEIN"/>
    <property type="match status" value="1"/>
</dbReference>
<dbReference type="AlphaFoldDB" id="A0AAW1VBF6"/>
<name>A0AAW1VBF6_9CUCU</name>
<dbReference type="InterPro" id="IPR035979">
    <property type="entry name" value="RBD_domain_sf"/>
</dbReference>
<dbReference type="Gene3D" id="3.30.70.330">
    <property type="match status" value="1"/>
</dbReference>
<reference evidence="2 3" key="1">
    <citation type="submission" date="2023-03" db="EMBL/GenBank/DDBJ databases">
        <title>Genome insight into feeding habits of ladybird beetles.</title>
        <authorList>
            <person name="Li H.-S."/>
            <person name="Huang Y.-H."/>
            <person name="Pang H."/>
        </authorList>
    </citation>
    <scope>NUCLEOTIDE SEQUENCE [LARGE SCALE GENOMIC DNA]</scope>
    <source>
        <strain evidence="2">SYSU_2023b</strain>
        <tissue evidence="2">Whole body</tissue>
    </source>
</reference>
<evidence type="ECO:0000256" key="1">
    <source>
        <dbReference type="SAM" id="MobiDB-lite"/>
    </source>
</evidence>
<proteinExistence type="predicted"/>
<accession>A0AAW1VBF6</accession>
<dbReference type="SUPFAM" id="SSF54928">
    <property type="entry name" value="RNA-binding domain, RBD"/>
    <property type="match status" value="1"/>
</dbReference>
<dbReference type="EMBL" id="JARQZJ010000122">
    <property type="protein sequence ID" value="KAK9889214.1"/>
    <property type="molecule type" value="Genomic_DNA"/>
</dbReference>
<dbReference type="PANTHER" id="PTHR21678">
    <property type="entry name" value="GROWTH INHIBITION AND DIFFERENTIATION RELATED PROTEIN 88"/>
    <property type="match status" value="1"/>
</dbReference>
<evidence type="ECO:0000313" key="2">
    <source>
        <dbReference type="EMBL" id="KAK9889214.1"/>
    </source>
</evidence>
<dbReference type="InterPro" id="IPR039884">
    <property type="entry name" value="R3HC1/R3HCL"/>
</dbReference>
<dbReference type="InterPro" id="IPR012677">
    <property type="entry name" value="Nucleotide-bd_a/b_plait_sf"/>
</dbReference>
<organism evidence="2 3">
    <name type="scientific">Henosepilachna vigintioctopunctata</name>
    <dbReference type="NCBI Taxonomy" id="420089"/>
    <lineage>
        <taxon>Eukaryota</taxon>
        <taxon>Metazoa</taxon>
        <taxon>Ecdysozoa</taxon>
        <taxon>Arthropoda</taxon>
        <taxon>Hexapoda</taxon>
        <taxon>Insecta</taxon>
        <taxon>Pterygota</taxon>
        <taxon>Neoptera</taxon>
        <taxon>Endopterygota</taxon>
        <taxon>Coleoptera</taxon>
        <taxon>Polyphaga</taxon>
        <taxon>Cucujiformia</taxon>
        <taxon>Coccinelloidea</taxon>
        <taxon>Coccinellidae</taxon>
        <taxon>Epilachninae</taxon>
        <taxon>Epilachnini</taxon>
        <taxon>Henosepilachna</taxon>
    </lineage>
</organism>
<dbReference type="Proteomes" id="UP001431783">
    <property type="component" value="Unassembled WGS sequence"/>
</dbReference>
<keyword evidence="3" id="KW-1185">Reference proteome</keyword>
<dbReference type="GO" id="GO:0003676">
    <property type="term" value="F:nucleic acid binding"/>
    <property type="evidence" value="ECO:0007669"/>
    <property type="project" value="InterPro"/>
</dbReference>
<sequence length="747" mass="86083">MMNEPNVDEIINYLSIKLNKIFYDREFVSCVSNDFLKLKKGSNECRVLVFPALGPVYQRALKYQAKAFDLATFGLTGGIFKIIAVCQKEYILNENKLDLAEDKEIPAELLSSVQDMSSRKKRPERQLYIPPAQRKLASSKDSKCETKSGKTLGVSLTNETVKPVIEIESKNQGIDKQVRERSYGKEAQKCENSDMLKSSGINDTNRMNIDEFSAQILHLHDLMQLNLLPLRKYFCNVTYKIDRNFLSLKNCHEGSCEFYKYLLTKFENELDHYIPIYHLSDLQSVHFLIDNYLCWQPTSTDDLINFDEIFENNCAIPFFNYIKNADLYDFLKSDLDNGFSINQINLFMKIKACEVEHSKAIVNPVCDTSEARIIFDEDINTSYLLRIICDNEPFENIVDLTEYSMGHYFRIINIDGSEFFHVCDEKHDIIKCYMESKEKTTDASASKTKRNVAVDKIEPKIAESEVINSNIKNKNKCENAKIEKPDLRVITNPDVKAAKSNDTKNKCKHEEEKEIMRKAKENINRKTRPLMKYSDDSDDLLKIDKQDNVNSWEDLFDENGQLQEELLTEIVHKVGKDMTIVKATEDYTPYMQKQSEDLEHVVEIYNFSPSLSTGDIIHAFNIFDSNSMYIVWVDDTHALLVLGSSSQAQRAIQMRNPLIKVRPMSQASPGAAAMASQYDLKPAMKRPATNLQTARRLITNHLGTKSTLTKEQSAREREHLRKAREQRKITKQNEKDAWEGNIRSSLR</sequence>
<gene>
    <name evidence="2" type="ORF">WA026_004493</name>
</gene>
<evidence type="ECO:0008006" key="4">
    <source>
        <dbReference type="Google" id="ProtNLM"/>
    </source>
</evidence>
<comment type="caution">
    <text evidence="2">The sequence shown here is derived from an EMBL/GenBank/DDBJ whole genome shotgun (WGS) entry which is preliminary data.</text>
</comment>
<protein>
    <recommendedName>
        <fullName evidence="4">Coiled-coil domain-containing protein R3HCC1L</fullName>
    </recommendedName>
</protein>
<evidence type="ECO:0000313" key="3">
    <source>
        <dbReference type="Proteomes" id="UP001431783"/>
    </source>
</evidence>